<name>A0A0A0BWI6_9CELL</name>
<keyword evidence="2" id="KW-1185">Reference proteome</keyword>
<accession>A0A0A0BWI6</accession>
<protein>
    <recommendedName>
        <fullName evidence="3">YbaB/EbfC DNA-binding family protein</fullName>
    </recommendedName>
</protein>
<sequence length="133" mass="14049">MVQDPETQRWVAQMEAAALERLEAAAALQNDLATTTGVGSSADRGTTVTVNASGVLVDVEFTARALDLSPDQLRAAVLEAAAHAQTDAATRVATLTEGLPGAQDMRDLIAGRVPERTQEDLARELAARRGEPR</sequence>
<evidence type="ECO:0008006" key="3">
    <source>
        <dbReference type="Google" id="ProtNLM"/>
    </source>
</evidence>
<dbReference type="EMBL" id="AXCZ01000096">
    <property type="protein sequence ID" value="KGM12330.1"/>
    <property type="molecule type" value="Genomic_DNA"/>
</dbReference>
<dbReference type="AlphaFoldDB" id="A0A0A0BWI6"/>
<dbReference type="InterPro" id="IPR036894">
    <property type="entry name" value="YbaB-like_sf"/>
</dbReference>
<reference evidence="1 2" key="1">
    <citation type="submission" date="2013-08" db="EMBL/GenBank/DDBJ databases">
        <title>Genome sequencing of Cellulomonas bogoriensis 69B4.</title>
        <authorList>
            <person name="Chen F."/>
            <person name="Li Y."/>
            <person name="Wang G."/>
        </authorList>
    </citation>
    <scope>NUCLEOTIDE SEQUENCE [LARGE SCALE GENOMIC DNA]</scope>
    <source>
        <strain evidence="1 2">69B4</strain>
    </source>
</reference>
<evidence type="ECO:0000313" key="1">
    <source>
        <dbReference type="EMBL" id="KGM12330.1"/>
    </source>
</evidence>
<dbReference type="GO" id="GO:0003677">
    <property type="term" value="F:DNA binding"/>
    <property type="evidence" value="ECO:0007669"/>
    <property type="project" value="InterPro"/>
</dbReference>
<dbReference type="RefSeq" id="WP_052105327.1">
    <property type="nucleotide sequence ID" value="NZ_AXCZ01000096.1"/>
</dbReference>
<comment type="caution">
    <text evidence="1">The sequence shown here is derived from an EMBL/GenBank/DDBJ whole genome shotgun (WGS) entry which is preliminary data.</text>
</comment>
<organism evidence="1 2">
    <name type="scientific">Cellulomonas bogoriensis 69B4 = DSM 16987</name>
    <dbReference type="NCBI Taxonomy" id="1386082"/>
    <lineage>
        <taxon>Bacteria</taxon>
        <taxon>Bacillati</taxon>
        <taxon>Actinomycetota</taxon>
        <taxon>Actinomycetes</taxon>
        <taxon>Micrococcales</taxon>
        <taxon>Cellulomonadaceae</taxon>
        <taxon>Cellulomonas</taxon>
    </lineage>
</organism>
<proteinExistence type="predicted"/>
<evidence type="ECO:0000313" key="2">
    <source>
        <dbReference type="Proteomes" id="UP000054314"/>
    </source>
</evidence>
<dbReference type="Proteomes" id="UP000054314">
    <property type="component" value="Unassembled WGS sequence"/>
</dbReference>
<dbReference type="Pfam" id="PF02575">
    <property type="entry name" value="YbaB_DNA_bd"/>
    <property type="match status" value="1"/>
</dbReference>
<dbReference type="InterPro" id="IPR004401">
    <property type="entry name" value="YbaB/EbfC"/>
</dbReference>
<dbReference type="Gene3D" id="3.30.1310.10">
    <property type="entry name" value="Nucleoid-associated protein YbaB-like domain"/>
    <property type="match status" value="1"/>
</dbReference>
<gene>
    <name evidence="1" type="ORF">N869_16980</name>
</gene>
<dbReference type="SUPFAM" id="SSF82607">
    <property type="entry name" value="YbaB-like"/>
    <property type="match status" value="1"/>
</dbReference>